<reference evidence="1 2" key="1">
    <citation type="submission" date="2013-08" db="EMBL/GenBank/DDBJ databases">
        <title>Genome of Pontibacillus chungwhensis.</title>
        <authorList>
            <person name="Wang Q."/>
            <person name="Wang G."/>
        </authorList>
    </citation>
    <scope>NUCLEOTIDE SEQUENCE [LARGE SCALE GENOMIC DNA]</scope>
    <source>
        <strain evidence="1 2">BH030062</strain>
    </source>
</reference>
<dbReference type="STRING" id="1385513.N780_08125"/>
<proteinExistence type="predicted"/>
<keyword evidence="2" id="KW-1185">Reference proteome</keyword>
<accession>A0A0A2UTQ4</accession>
<dbReference type="Proteomes" id="UP000030153">
    <property type="component" value="Unassembled WGS sequence"/>
</dbReference>
<sequence>MVGDSKHHFSCEAVNPLYVRAGLGTARLPRGKEPRGDPAESEAIEEAPQLPAGKRVVPNPALALFVVTAHL</sequence>
<gene>
    <name evidence="1" type="ORF">N780_08125</name>
</gene>
<protein>
    <submittedName>
        <fullName evidence="1">Uncharacterized protein</fullName>
    </submittedName>
</protein>
<evidence type="ECO:0000313" key="1">
    <source>
        <dbReference type="EMBL" id="KGP91299.1"/>
    </source>
</evidence>
<name>A0A0A2UTQ4_9BACI</name>
<comment type="caution">
    <text evidence="1">The sequence shown here is derived from an EMBL/GenBank/DDBJ whole genome shotgun (WGS) entry which is preliminary data.</text>
</comment>
<organism evidence="1 2">
    <name type="scientific">Pontibacillus chungwhensis BH030062</name>
    <dbReference type="NCBI Taxonomy" id="1385513"/>
    <lineage>
        <taxon>Bacteria</taxon>
        <taxon>Bacillati</taxon>
        <taxon>Bacillota</taxon>
        <taxon>Bacilli</taxon>
        <taxon>Bacillales</taxon>
        <taxon>Bacillaceae</taxon>
        <taxon>Pontibacillus</taxon>
    </lineage>
</organism>
<dbReference type="EMBL" id="AVBG01000007">
    <property type="protein sequence ID" value="KGP91299.1"/>
    <property type="molecule type" value="Genomic_DNA"/>
</dbReference>
<evidence type="ECO:0000313" key="2">
    <source>
        <dbReference type="Proteomes" id="UP000030153"/>
    </source>
</evidence>
<dbReference type="AlphaFoldDB" id="A0A0A2UTQ4"/>